<dbReference type="AlphaFoldDB" id="A0A4Y8L9Y2"/>
<keyword evidence="1" id="KW-0812">Transmembrane</keyword>
<accession>A0A4Y8L9Y2</accession>
<dbReference type="Proteomes" id="UP000297861">
    <property type="component" value="Unassembled WGS sequence"/>
</dbReference>
<evidence type="ECO:0000256" key="1">
    <source>
        <dbReference type="SAM" id="Phobius"/>
    </source>
</evidence>
<reference evidence="2 3" key="1">
    <citation type="submission" date="2019-03" db="EMBL/GenBank/DDBJ databases">
        <title>San Antonio Military Medical Center submission to MRSN (WRAIR), pending publication.</title>
        <authorList>
            <person name="Blyth D.M."/>
            <person name="Mccarthy S.L."/>
            <person name="Schall S.E."/>
            <person name="Stam J.A."/>
            <person name="Ong A.C."/>
            <person name="Mcgann P.T."/>
        </authorList>
    </citation>
    <scope>NUCLEOTIDE SEQUENCE [LARGE SCALE GENOMIC DNA]</scope>
    <source>
        <strain evidence="2 3">MRSN571793</strain>
    </source>
</reference>
<organism evidence="2 3">
    <name type="scientific">Dysgonomonas capnocytophagoides</name>
    <dbReference type="NCBI Taxonomy" id="45254"/>
    <lineage>
        <taxon>Bacteria</taxon>
        <taxon>Pseudomonadati</taxon>
        <taxon>Bacteroidota</taxon>
        <taxon>Bacteroidia</taxon>
        <taxon>Bacteroidales</taxon>
        <taxon>Dysgonomonadaceae</taxon>
        <taxon>Dysgonomonas</taxon>
    </lineage>
</organism>
<name>A0A4Y8L9Y2_9BACT</name>
<dbReference type="RefSeq" id="WP_134435864.1">
    <property type="nucleotide sequence ID" value="NZ_SOML01000003.1"/>
</dbReference>
<protein>
    <submittedName>
        <fullName evidence="2">Uncharacterized protein</fullName>
    </submittedName>
</protein>
<evidence type="ECO:0000313" key="2">
    <source>
        <dbReference type="EMBL" id="TFD97306.1"/>
    </source>
</evidence>
<keyword evidence="1" id="KW-0472">Membrane</keyword>
<proteinExistence type="predicted"/>
<evidence type="ECO:0000313" key="3">
    <source>
        <dbReference type="Proteomes" id="UP000297861"/>
    </source>
</evidence>
<dbReference type="EMBL" id="SOML01000003">
    <property type="protein sequence ID" value="TFD97306.1"/>
    <property type="molecule type" value="Genomic_DNA"/>
</dbReference>
<dbReference type="OrthoDB" id="667621at2"/>
<comment type="caution">
    <text evidence="2">The sequence shown here is derived from an EMBL/GenBank/DDBJ whole genome shotgun (WGS) entry which is preliminary data.</text>
</comment>
<sequence length="145" mass="16825">MKKLILFVFVMFFLVISQNVEAKGLIIYHDGPNLETVEKLPTDARMEDGTHFNIGIMYKQFGLFWMPVWNYSDAQYVLVSDDEKTYYELNETELAEVSKEFNIELKDSPSPSLWNKIGLKPVLVLLVIGIIWGYLPSKKKNKEEV</sequence>
<gene>
    <name evidence="2" type="ORF">E2605_06455</name>
</gene>
<keyword evidence="3" id="KW-1185">Reference proteome</keyword>
<feature type="transmembrane region" description="Helical" evidence="1">
    <location>
        <begin position="117"/>
        <end position="135"/>
    </location>
</feature>
<keyword evidence="1" id="KW-1133">Transmembrane helix</keyword>